<proteinExistence type="predicted"/>
<comment type="caution">
    <text evidence="2">The sequence shown here is derived from an EMBL/GenBank/DDBJ whole genome shotgun (WGS) entry which is preliminary data.</text>
</comment>
<evidence type="ECO:0000256" key="1">
    <source>
        <dbReference type="SAM" id="Phobius"/>
    </source>
</evidence>
<feature type="transmembrane region" description="Helical" evidence="1">
    <location>
        <begin position="5"/>
        <end position="24"/>
    </location>
</feature>
<sequence length="130" mass="13919">MFEAVFFFIVGNFVVGLGVAIAAIEDEARWLGISVLGIVFLGFATFGFAPRALPTGAPATSIDAGEHGVAYVGPSEAGHVDVLIFRDGQDSELSMTYYRFPKEAFDGQVNTEATKLVVVKVDGFKKLVLK</sequence>
<dbReference type="EMBL" id="MGJV01000042">
    <property type="protein sequence ID" value="OGN13428.1"/>
    <property type="molecule type" value="Genomic_DNA"/>
</dbReference>
<name>A0A1F8FLL1_9BACT</name>
<evidence type="ECO:0000313" key="3">
    <source>
        <dbReference type="Proteomes" id="UP000176581"/>
    </source>
</evidence>
<keyword evidence="1" id="KW-1133">Transmembrane helix</keyword>
<dbReference type="Proteomes" id="UP000176581">
    <property type="component" value="Unassembled WGS sequence"/>
</dbReference>
<organism evidence="2 3">
    <name type="scientific">Candidatus Yanofskybacteria bacterium RIFCSPHIGHO2_02_FULL_43_22</name>
    <dbReference type="NCBI Taxonomy" id="1802681"/>
    <lineage>
        <taxon>Bacteria</taxon>
        <taxon>Candidatus Yanofskyibacteriota</taxon>
    </lineage>
</organism>
<accession>A0A1F8FLL1</accession>
<feature type="transmembrane region" description="Helical" evidence="1">
    <location>
        <begin position="30"/>
        <end position="49"/>
    </location>
</feature>
<dbReference type="AlphaFoldDB" id="A0A1F8FLL1"/>
<gene>
    <name evidence="2" type="ORF">A3J47_01585</name>
</gene>
<keyword evidence="1" id="KW-0812">Transmembrane</keyword>
<protein>
    <recommendedName>
        <fullName evidence="4">NfeD-like C-terminal domain-containing protein</fullName>
    </recommendedName>
</protein>
<evidence type="ECO:0000313" key="2">
    <source>
        <dbReference type="EMBL" id="OGN13428.1"/>
    </source>
</evidence>
<reference evidence="2 3" key="1">
    <citation type="journal article" date="2016" name="Nat. Commun.">
        <title>Thousands of microbial genomes shed light on interconnected biogeochemical processes in an aquifer system.</title>
        <authorList>
            <person name="Anantharaman K."/>
            <person name="Brown C.T."/>
            <person name="Hug L.A."/>
            <person name="Sharon I."/>
            <person name="Castelle C.J."/>
            <person name="Probst A.J."/>
            <person name="Thomas B.C."/>
            <person name="Singh A."/>
            <person name="Wilkins M.J."/>
            <person name="Karaoz U."/>
            <person name="Brodie E.L."/>
            <person name="Williams K.H."/>
            <person name="Hubbard S.S."/>
            <person name="Banfield J.F."/>
        </authorList>
    </citation>
    <scope>NUCLEOTIDE SEQUENCE [LARGE SCALE GENOMIC DNA]</scope>
</reference>
<keyword evidence="1" id="KW-0472">Membrane</keyword>
<evidence type="ECO:0008006" key="4">
    <source>
        <dbReference type="Google" id="ProtNLM"/>
    </source>
</evidence>